<sequence>MTIADENTIDMIARASEGGLKLIIVDDGSLDDTARFEAFQKKLQNYFRYIVGQLKDDHPECDPNDVTITVACAVPPTEAMQKISGLEHPGAPGLSVSVDYEVIPSPFG</sequence>
<proteinExistence type="predicted"/>
<dbReference type="EMBL" id="BAABGA010000016">
    <property type="protein sequence ID" value="GAA4448065.1"/>
    <property type="molecule type" value="Genomic_DNA"/>
</dbReference>
<gene>
    <name evidence="1" type="ORF">GCM10023156_10720</name>
</gene>
<organism evidence="1 2">
    <name type="scientific">Novipirellula rosea</name>
    <dbReference type="NCBI Taxonomy" id="1031540"/>
    <lineage>
        <taxon>Bacteria</taxon>
        <taxon>Pseudomonadati</taxon>
        <taxon>Planctomycetota</taxon>
        <taxon>Planctomycetia</taxon>
        <taxon>Pirellulales</taxon>
        <taxon>Pirellulaceae</taxon>
        <taxon>Novipirellula</taxon>
    </lineage>
</organism>
<keyword evidence="2" id="KW-1185">Reference proteome</keyword>
<dbReference type="Pfam" id="PF20212">
    <property type="entry name" value="DUF6572"/>
    <property type="match status" value="1"/>
</dbReference>
<protein>
    <submittedName>
        <fullName evidence="1">Uncharacterized protein</fullName>
    </submittedName>
</protein>
<dbReference type="RefSeq" id="WP_345320145.1">
    <property type="nucleotide sequence ID" value="NZ_BAABGA010000016.1"/>
</dbReference>
<evidence type="ECO:0000313" key="2">
    <source>
        <dbReference type="Proteomes" id="UP001500840"/>
    </source>
</evidence>
<evidence type="ECO:0000313" key="1">
    <source>
        <dbReference type="EMBL" id="GAA4448065.1"/>
    </source>
</evidence>
<comment type="caution">
    <text evidence="1">The sequence shown here is derived from an EMBL/GenBank/DDBJ whole genome shotgun (WGS) entry which is preliminary data.</text>
</comment>
<dbReference type="Proteomes" id="UP001500840">
    <property type="component" value="Unassembled WGS sequence"/>
</dbReference>
<dbReference type="InterPro" id="IPR046702">
    <property type="entry name" value="DUF6572"/>
</dbReference>
<dbReference type="CDD" id="cd00761">
    <property type="entry name" value="Glyco_tranf_GTA_type"/>
    <property type="match status" value="1"/>
</dbReference>
<accession>A0ABP8MFG6</accession>
<reference evidence="2" key="1">
    <citation type="journal article" date="2019" name="Int. J. Syst. Evol. Microbiol.">
        <title>The Global Catalogue of Microorganisms (GCM) 10K type strain sequencing project: providing services to taxonomists for standard genome sequencing and annotation.</title>
        <authorList>
            <consortium name="The Broad Institute Genomics Platform"/>
            <consortium name="The Broad Institute Genome Sequencing Center for Infectious Disease"/>
            <person name="Wu L."/>
            <person name="Ma J."/>
        </authorList>
    </citation>
    <scope>NUCLEOTIDE SEQUENCE [LARGE SCALE GENOMIC DNA]</scope>
    <source>
        <strain evidence="2">JCM 17759</strain>
    </source>
</reference>
<name>A0ABP8MFG6_9BACT</name>